<organism evidence="2 3">
    <name type="scientific">Xylaria flabelliformis</name>
    <dbReference type="NCBI Taxonomy" id="2512241"/>
    <lineage>
        <taxon>Eukaryota</taxon>
        <taxon>Fungi</taxon>
        <taxon>Dikarya</taxon>
        <taxon>Ascomycota</taxon>
        <taxon>Pezizomycotina</taxon>
        <taxon>Sordariomycetes</taxon>
        <taxon>Xylariomycetidae</taxon>
        <taxon>Xylariales</taxon>
        <taxon>Xylariaceae</taxon>
        <taxon>Xylaria</taxon>
    </lineage>
</organism>
<gene>
    <name evidence="2" type="ORF">FHL15_007914</name>
</gene>
<dbReference type="EMBL" id="VFLP01000048">
    <property type="protein sequence ID" value="TRX91126.1"/>
    <property type="molecule type" value="Genomic_DNA"/>
</dbReference>
<comment type="caution">
    <text evidence="2">The sequence shown here is derived from an EMBL/GenBank/DDBJ whole genome shotgun (WGS) entry which is preliminary data.</text>
</comment>
<feature type="signal peptide" evidence="1">
    <location>
        <begin position="1"/>
        <end position="18"/>
    </location>
</feature>
<reference evidence="3" key="1">
    <citation type="submission" date="2019-06" db="EMBL/GenBank/DDBJ databases">
        <title>Draft genome sequence of the griseofulvin-producing fungus Xylaria cubensis strain G536.</title>
        <authorList>
            <person name="Mead M.E."/>
            <person name="Raja H.A."/>
            <person name="Steenwyk J.L."/>
            <person name="Knowles S.L."/>
            <person name="Oberlies N.H."/>
            <person name="Rokas A."/>
        </authorList>
    </citation>
    <scope>NUCLEOTIDE SEQUENCE [LARGE SCALE GENOMIC DNA]</scope>
    <source>
        <strain evidence="3">G536</strain>
    </source>
</reference>
<dbReference type="AlphaFoldDB" id="A0A553HT43"/>
<protein>
    <submittedName>
        <fullName evidence="2">Uncharacterized protein</fullName>
    </submittedName>
</protein>
<dbReference type="OrthoDB" id="4759442at2759"/>
<name>A0A553HT43_9PEZI</name>
<evidence type="ECO:0000313" key="2">
    <source>
        <dbReference type="EMBL" id="TRX91126.1"/>
    </source>
</evidence>
<dbReference type="Proteomes" id="UP000319160">
    <property type="component" value="Unassembled WGS sequence"/>
</dbReference>
<feature type="chain" id="PRO_5021985681" evidence="1">
    <location>
        <begin position="19"/>
        <end position="80"/>
    </location>
</feature>
<accession>A0A553HT43</accession>
<keyword evidence="1" id="KW-0732">Signal</keyword>
<sequence>MQFKSLLVIGAIFAPLLAAAPAGDSEAKSVDAGDMEMDPSLKILASKEGLDTILQEAISDKSDTESQDNVAWRAFPPWPY</sequence>
<evidence type="ECO:0000256" key="1">
    <source>
        <dbReference type="SAM" id="SignalP"/>
    </source>
</evidence>
<proteinExistence type="predicted"/>
<keyword evidence="3" id="KW-1185">Reference proteome</keyword>
<evidence type="ECO:0000313" key="3">
    <source>
        <dbReference type="Proteomes" id="UP000319160"/>
    </source>
</evidence>